<dbReference type="GO" id="GO:0016787">
    <property type="term" value="F:hydrolase activity"/>
    <property type="evidence" value="ECO:0007669"/>
    <property type="project" value="UniProtKB-KW"/>
</dbReference>
<gene>
    <name evidence="2" type="ORF">MNBD_NITROSPIRAE01-1759</name>
</gene>
<proteinExistence type="predicted"/>
<dbReference type="InterPro" id="IPR000086">
    <property type="entry name" value="NUDIX_hydrolase_dom"/>
</dbReference>
<dbReference type="SUPFAM" id="SSF55811">
    <property type="entry name" value="Nudix"/>
    <property type="match status" value="1"/>
</dbReference>
<sequence>MHRNALLSLLDVYKNKYPEERETLDAFIHFVQDNTSCFERSLAKGHVTGSAWLVNRDHSKILLTHHRKLNKWLQLGGHADGESNIGAVALREAYEESGLKSIVPLSEEIFDIDIHRIPENPKEAAHFHYDVRFALEAQVCEKVTVSLESHDLSWISILGLHEQSDETSILRMRQKWFSKDD</sequence>
<keyword evidence="2" id="KW-0378">Hydrolase</keyword>
<dbReference type="PROSITE" id="PS51462">
    <property type="entry name" value="NUDIX"/>
    <property type="match status" value="1"/>
</dbReference>
<organism evidence="2">
    <name type="scientific">hydrothermal vent metagenome</name>
    <dbReference type="NCBI Taxonomy" id="652676"/>
    <lineage>
        <taxon>unclassified sequences</taxon>
        <taxon>metagenomes</taxon>
        <taxon>ecological metagenomes</taxon>
    </lineage>
</organism>
<dbReference type="Pfam" id="PF00293">
    <property type="entry name" value="NUDIX"/>
    <property type="match status" value="1"/>
</dbReference>
<accession>A0A3B1D2V4</accession>
<reference evidence="2" key="1">
    <citation type="submission" date="2018-06" db="EMBL/GenBank/DDBJ databases">
        <authorList>
            <person name="Zhirakovskaya E."/>
        </authorList>
    </citation>
    <scope>NUCLEOTIDE SEQUENCE</scope>
</reference>
<feature type="domain" description="Nudix hydrolase" evidence="1">
    <location>
        <begin position="44"/>
        <end position="179"/>
    </location>
</feature>
<protein>
    <submittedName>
        <fullName evidence="2">Adenosylhomocysteinase</fullName>
        <ecNumber evidence="2">3.3.1.1</ecNumber>
    </submittedName>
</protein>
<name>A0A3B1D2V4_9ZZZZ</name>
<dbReference type="EMBL" id="UOGF01000049">
    <property type="protein sequence ID" value="VAX29330.1"/>
    <property type="molecule type" value="Genomic_DNA"/>
</dbReference>
<dbReference type="EC" id="3.3.1.1" evidence="2"/>
<dbReference type="CDD" id="cd03674">
    <property type="entry name" value="NUDIX_Hydrolase"/>
    <property type="match status" value="1"/>
</dbReference>
<evidence type="ECO:0000313" key="2">
    <source>
        <dbReference type="EMBL" id="VAX29330.1"/>
    </source>
</evidence>
<dbReference type="InterPro" id="IPR015797">
    <property type="entry name" value="NUDIX_hydrolase-like_dom_sf"/>
</dbReference>
<evidence type="ECO:0000259" key="1">
    <source>
        <dbReference type="PROSITE" id="PS51462"/>
    </source>
</evidence>
<dbReference type="AlphaFoldDB" id="A0A3B1D2V4"/>
<dbReference type="Gene3D" id="3.90.79.10">
    <property type="entry name" value="Nucleoside Triphosphate Pyrophosphohydrolase"/>
    <property type="match status" value="1"/>
</dbReference>